<comment type="caution">
    <text evidence="8">The sequence shown here is derived from an EMBL/GenBank/DDBJ whole genome shotgun (WGS) entry which is preliminary data.</text>
</comment>
<evidence type="ECO:0000256" key="1">
    <source>
        <dbReference type="ARBA" id="ARBA00004651"/>
    </source>
</evidence>
<feature type="transmembrane region" description="Helical" evidence="6">
    <location>
        <begin position="27"/>
        <end position="46"/>
    </location>
</feature>
<reference evidence="8" key="2">
    <citation type="submission" date="2020-09" db="EMBL/GenBank/DDBJ databases">
        <authorList>
            <person name="Sun Q."/>
            <person name="Zhou Y."/>
        </authorList>
    </citation>
    <scope>NUCLEOTIDE SEQUENCE</scope>
    <source>
        <strain evidence="8">CGMCC 1.12919</strain>
    </source>
</reference>
<protein>
    <submittedName>
        <fullName evidence="8">ABC transporter permease</fullName>
    </submittedName>
</protein>
<evidence type="ECO:0000259" key="7">
    <source>
        <dbReference type="Pfam" id="PF02687"/>
    </source>
</evidence>
<keyword evidence="4 6" id="KW-1133">Transmembrane helix</keyword>
<evidence type="ECO:0000313" key="9">
    <source>
        <dbReference type="Proteomes" id="UP000637002"/>
    </source>
</evidence>
<feature type="transmembrane region" description="Helical" evidence="6">
    <location>
        <begin position="270"/>
        <end position="297"/>
    </location>
</feature>
<name>A0A916XGD0_9HYPH</name>
<keyword evidence="3 6" id="KW-0812">Transmembrane</keyword>
<evidence type="ECO:0000256" key="3">
    <source>
        <dbReference type="ARBA" id="ARBA00022692"/>
    </source>
</evidence>
<comment type="subcellular location">
    <subcellularLocation>
        <location evidence="1">Cell membrane</location>
        <topology evidence="1">Multi-pass membrane protein</topology>
    </subcellularLocation>
</comment>
<dbReference type="Proteomes" id="UP000637002">
    <property type="component" value="Unassembled WGS sequence"/>
</dbReference>
<dbReference type="PANTHER" id="PTHR43738:SF2">
    <property type="entry name" value="ABC TRANSPORTER PERMEASE"/>
    <property type="match status" value="1"/>
</dbReference>
<dbReference type="AlphaFoldDB" id="A0A916XGD0"/>
<keyword evidence="2" id="KW-1003">Cell membrane</keyword>
<dbReference type="PANTHER" id="PTHR43738">
    <property type="entry name" value="ABC TRANSPORTER, MEMBRANE PROTEIN"/>
    <property type="match status" value="1"/>
</dbReference>
<dbReference type="EMBL" id="BMGG01000005">
    <property type="protein sequence ID" value="GGC71364.1"/>
    <property type="molecule type" value="Genomic_DNA"/>
</dbReference>
<dbReference type="InterPro" id="IPR051125">
    <property type="entry name" value="ABC-4/HrtB_transporter"/>
</dbReference>
<evidence type="ECO:0000256" key="2">
    <source>
        <dbReference type="ARBA" id="ARBA00022475"/>
    </source>
</evidence>
<dbReference type="GO" id="GO:0005886">
    <property type="term" value="C:plasma membrane"/>
    <property type="evidence" value="ECO:0007669"/>
    <property type="project" value="UniProtKB-SubCell"/>
</dbReference>
<dbReference type="RefSeq" id="WP_188610195.1">
    <property type="nucleotide sequence ID" value="NZ_BMGG01000005.1"/>
</dbReference>
<accession>A0A916XGD0</accession>
<sequence length="410" mass="42804">MTSSTPRWLLGGLALQNLGRRKARTSLLVAAVAISSAVAFTGLVLMRSIERSTSVGFSRLGADLMVVAQDALTNITPALLTVEPTDTTVDAEAIGRAAVAGVGRVAAQRVLRTERSGLGGGHGDSVDLIGFDPQQDFTVQPWIAERLGRALAPGDVILGAARNLPLGAEIVLFGKPFRVYAKLGRTGAGTHERGIFMRAEDLIALGPSVRQQTGTLPSMLLPGRVSGFLLELAPGATELQVRFALLSRLTGVKVVSSGSLLTGIRQGLTALLGGLLALLVLMFASMAVMVGVLFSAIVTERRSELGLMKAIGARRGQIVGMTMTEAAVATGGGGLIGVLAGMLLLRLFERSLVYHLTEMGIPFLWLDRTGMLAAALACVALAALIGPAGALVPAWRAARRDPYDLIRGEG</sequence>
<proteinExistence type="predicted"/>
<evidence type="ECO:0000313" key="8">
    <source>
        <dbReference type="EMBL" id="GGC71364.1"/>
    </source>
</evidence>
<evidence type="ECO:0000256" key="6">
    <source>
        <dbReference type="SAM" id="Phobius"/>
    </source>
</evidence>
<keyword evidence="9" id="KW-1185">Reference proteome</keyword>
<feature type="transmembrane region" description="Helical" evidence="6">
    <location>
        <begin position="368"/>
        <end position="392"/>
    </location>
</feature>
<evidence type="ECO:0000256" key="5">
    <source>
        <dbReference type="ARBA" id="ARBA00023136"/>
    </source>
</evidence>
<gene>
    <name evidence="8" type="ORF">GCM10010994_32340</name>
</gene>
<reference evidence="8" key="1">
    <citation type="journal article" date="2014" name="Int. J. Syst. Evol. Microbiol.">
        <title>Complete genome sequence of Corynebacterium casei LMG S-19264T (=DSM 44701T), isolated from a smear-ripened cheese.</title>
        <authorList>
            <consortium name="US DOE Joint Genome Institute (JGI-PGF)"/>
            <person name="Walter F."/>
            <person name="Albersmeier A."/>
            <person name="Kalinowski J."/>
            <person name="Ruckert C."/>
        </authorList>
    </citation>
    <scope>NUCLEOTIDE SEQUENCE</scope>
    <source>
        <strain evidence="8">CGMCC 1.12919</strain>
    </source>
</reference>
<dbReference type="Pfam" id="PF02687">
    <property type="entry name" value="FtsX"/>
    <property type="match status" value="1"/>
</dbReference>
<keyword evidence="5 6" id="KW-0472">Membrane</keyword>
<feature type="transmembrane region" description="Helical" evidence="6">
    <location>
        <begin position="318"/>
        <end position="348"/>
    </location>
</feature>
<feature type="domain" description="ABC3 transporter permease C-terminal" evidence="7">
    <location>
        <begin position="278"/>
        <end position="397"/>
    </location>
</feature>
<dbReference type="InterPro" id="IPR003838">
    <property type="entry name" value="ABC3_permease_C"/>
</dbReference>
<evidence type="ECO:0000256" key="4">
    <source>
        <dbReference type="ARBA" id="ARBA00022989"/>
    </source>
</evidence>
<organism evidence="8 9">
    <name type="scientific">Chelatococcus reniformis</name>
    <dbReference type="NCBI Taxonomy" id="1494448"/>
    <lineage>
        <taxon>Bacteria</taxon>
        <taxon>Pseudomonadati</taxon>
        <taxon>Pseudomonadota</taxon>
        <taxon>Alphaproteobacteria</taxon>
        <taxon>Hyphomicrobiales</taxon>
        <taxon>Chelatococcaceae</taxon>
        <taxon>Chelatococcus</taxon>
    </lineage>
</organism>